<feature type="repeat" description="ANK" evidence="3">
    <location>
        <begin position="156"/>
        <end position="184"/>
    </location>
</feature>
<dbReference type="InterPro" id="IPR002110">
    <property type="entry name" value="Ankyrin_rpt"/>
</dbReference>
<keyword evidence="5" id="KW-1185">Reference proteome</keyword>
<dbReference type="Pfam" id="PF00023">
    <property type="entry name" value="Ank"/>
    <property type="match status" value="2"/>
</dbReference>
<evidence type="ECO:0000256" key="3">
    <source>
        <dbReference type="PROSITE-ProRule" id="PRU00023"/>
    </source>
</evidence>
<evidence type="ECO:0000256" key="1">
    <source>
        <dbReference type="ARBA" id="ARBA00022737"/>
    </source>
</evidence>
<dbReference type="SUPFAM" id="SSF48403">
    <property type="entry name" value="Ankyrin repeat"/>
    <property type="match status" value="2"/>
</dbReference>
<keyword evidence="1" id="KW-0677">Repeat</keyword>
<dbReference type="Gene3D" id="1.25.40.20">
    <property type="entry name" value="Ankyrin repeat-containing domain"/>
    <property type="match status" value="2"/>
</dbReference>
<dbReference type="PANTHER" id="PTHR24123:SF33">
    <property type="entry name" value="PROTEIN HOS4"/>
    <property type="match status" value="1"/>
</dbReference>
<dbReference type="InterPro" id="IPR036770">
    <property type="entry name" value="Ankyrin_rpt-contain_sf"/>
</dbReference>
<feature type="repeat" description="ANK" evidence="3">
    <location>
        <begin position="536"/>
        <end position="575"/>
    </location>
</feature>
<reference evidence="4" key="1">
    <citation type="submission" date="2023-02" db="EMBL/GenBank/DDBJ databases">
        <authorList>
            <person name="Palmer J.M."/>
        </authorList>
    </citation>
    <scope>NUCLEOTIDE SEQUENCE</scope>
    <source>
        <strain evidence="4">FW57</strain>
    </source>
</reference>
<gene>
    <name evidence="4" type="ORF">NEMBOFW57_008121</name>
</gene>
<keyword evidence="2 3" id="KW-0040">ANK repeat</keyword>
<comment type="caution">
    <text evidence="4">The sequence shown here is derived from an EMBL/GenBank/DDBJ whole genome shotgun (WGS) entry which is preliminary data.</text>
</comment>
<evidence type="ECO:0000313" key="5">
    <source>
        <dbReference type="Proteomes" id="UP001197093"/>
    </source>
</evidence>
<dbReference type="AlphaFoldDB" id="A0AAD4HVK5"/>
<dbReference type="EMBL" id="JAHCVI010000004">
    <property type="protein sequence ID" value="KAG7285827.1"/>
    <property type="molecule type" value="Genomic_DNA"/>
</dbReference>
<name>A0AAD4HVK5_9PEZI</name>
<dbReference type="PANTHER" id="PTHR24123">
    <property type="entry name" value="ANKYRIN REPEAT-CONTAINING"/>
    <property type="match status" value="1"/>
</dbReference>
<dbReference type="SMART" id="SM00248">
    <property type="entry name" value="ANK"/>
    <property type="match status" value="7"/>
</dbReference>
<dbReference type="PROSITE" id="PS50297">
    <property type="entry name" value="ANK_REP_REGION"/>
    <property type="match status" value="2"/>
</dbReference>
<proteinExistence type="predicted"/>
<evidence type="ECO:0008006" key="6">
    <source>
        <dbReference type="Google" id="ProtNLM"/>
    </source>
</evidence>
<organism evidence="4 5">
    <name type="scientific">Staphylotrichum longicolle</name>
    <dbReference type="NCBI Taxonomy" id="669026"/>
    <lineage>
        <taxon>Eukaryota</taxon>
        <taxon>Fungi</taxon>
        <taxon>Dikarya</taxon>
        <taxon>Ascomycota</taxon>
        <taxon>Pezizomycotina</taxon>
        <taxon>Sordariomycetes</taxon>
        <taxon>Sordariomycetidae</taxon>
        <taxon>Sordariales</taxon>
        <taxon>Chaetomiaceae</taxon>
        <taxon>Staphylotrichum</taxon>
    </lineage>
</organism>
<dbReference type="Proteomes" id="UP001197093">
    <property type="component" value="Unassembled WGS sequence"/>
</dbReference>
<dbReference type="InterPro" id="IPR051165">
    <property type="entry name" value="Multifunctional_ANK_Repeat"/>
</dbReference>
<dbReference type="Pfam" id="PF12796">
    <property type="entry name" value="Ank_2"/>
    <property type="match status" value="1"/>
</dbReference>
<dbReference type="PROSITE" id="PS50088">
    <property type="entry name" value="ANK_REPEAT"/>
    <property type="match status" value="3"/>
</dbReference>
<evidence type="ECO:0000256" key="2">
    <source>
        <dbReference type="ARBA" id="ARBA00023043"/>
    </source>
</evidence>
<protein>
    <recommendedName>
        <fullName evidence="6">Ankyrin repeat protein</fullName>
    </recommendedName>
</protein>
<evidence type="ECO:0000313" key="4">
    <source>
        <dbReference type="EMBL" id="KAG7285827.1"/>
    </source>
</evidence>
<accession>A0AAD4HVK5</accession>
<feature type="repeat" description="ANK" evidence="3">
    <location>
        <begin position="576"/>
        <end position="602"/>
    </location>
</feature>
<sequence length="752" mass="83140">MSSNTRQPRQVLDLHAYLKQRRKEYKALYKVWLDGTDAFRDAPWTWPADRCLLTTQLPLELLLLVCELLYQADLFHLALTCPALYAITLPLLYKRDIADFDCLGLRWACTFGIAPTLERCFYYGASANHVFDPHSHAKCSWVLGAGSPWASFCRGPLQTAIVASEPEIVRLLLAHGADVHAPDPETAGLERKLNHEGFYPINFAMGTPAMAAFPAFQHGHTAIVRHLLQAGADPNQYIKRYRPFFAAHGRHTFTPLVMAMQPAVPVETVRLLLEHGADPTRLSSFGGPSHPTSGSYIGQFWDRSPLGVALGCSGPRGLSAQDFEKIRLLLAHGGAHELVGFQSAPGLRYPVPLLYRHWDHPQVVDVVKLLVAEKADIASWAKMAIPPTFSVIWWAEEYVCRFRPWKTEQDIAAIGKACEVITLIAEAAPVEDSARPLRKPALVDAMVSADLEEICPRSKDQTALRYLCTSPGFKGAADLISALLRNGADMHSTDPQGRTALHHAASFGSGDRMAELFRFLGGPASSGLDVDVLDARGWTPLHYACLFGFWGQNIDQVTRAVLLLSNGADIRARTNTGWTPLSLAVLCANHNLVSFLLDHGADARDLFVFCERDSEPTMAPIGRILFPQRTTPGALHWLAPQLASELAASRKIVSGILEDWLGIQGTLPPRLEAAWVLRRSTGREWRSALADAPVMPRLLYSDVWSRGIEQDIERILTVLDNLGYDAWIAPLSDGGRQTVKWRGYPAYPPDDV</sequence>